<evidence type="ECO:0000256" key="1">
    <source>
        <dbReference type="ARBA" id="ARBA00004123"/>
    </source>
</evidence>
<evidence type="ECO:0000313" key="9">
    <source>
        <dbReference type="EMBL" id="PIK47311.1"/>
    </source>
</evidence>
<evidence type="ECO:0000256" key="2">
    <source>
        <dbReference type="ARBA" id="ARBA00006403"/>
    </source>
</evidence>
<comment type="caution">
    <text evidence="9">The sequence shown here is derived from an EMBL/GenBank/DDBJ whole genome shotgun (WGS) entry which is preliminary data.</text>
</comment>
<dbReference type="Pfam" id="PF00447">
    <property type="entry name" value="HSF_DNA-bind"/>
    <property type="match status" value="1"/>
</dbReference>
<reference evidence="9 10" key="1">
    <citation type="journal article" date="2017" name="PLoS Biol.">
        <title>The sea cucumber genome provides insights into morphological evolution and visceral regeneration.</title>
        <authorList>
            <person name="Zhang X."/>
            <person name="Sun L."/>
            <person name="Yuan J."/>
            <person name="Sun Y."/>
            <person name="Gao Y."/>
            <person name="Zhang L."/>
            <person name="Li S."/>
            <person name="Dai H."/>
            <person name="Hamel J.F."/>
            <person name="Liu C."/>
            <person name="Yu Y."/>
            <person name="Liu S."/>
            <person name="Lin W."/>
            <person name="Guo K."/>
            <person name="Jin S."/>
            <person name="Xu P."/>
            <person name="Storey K.B."/>
            <person name="Huan P."/>
            <person name="Zhang T."/>
            <person name="Zhou Y."/>
            <person name="Zhang J."/>
            <person name="Lin C."/>
            <person name="Li X."/>
            <person name="Xing L."/>
            <person name="Huo D."/>
            <person name="Sun M."/>
            <person name="Wang L."/>
            <person name="Mercier A."/>
            <person name="Li F."/>
            <person name="Yang H."/>
            <person name="Xiang J."/>
        </authorList>
    </citation>
    <scope>NUCLEOTIDE SEQUENCE [LARGE SCALE GENOMIC DNA]</scope>
    <source>
        <strain evidence="9">Shaxun</strain>
        <tissue evidence="9">Muscle</tissue>
    </source>
</reference>
<keyword evidence="3" id="KW-0805">Transcription regulation</keyword>
<dbReference type="InterPro" id="IPR000232">
    <property type="entry name" value="HSF_DNA-bd"/>
</dbReference>
<dbReference type="EMBL" id="MRZV01000588">
    <property type="protein sequence ID" value="PIK47311.1"/>
    <property type="molecule type" value="Genomic_DNA"/>
</dbReference>
<evidence type="ECO:0000256" key="5">
    <source>
        <dbReference type="ARBA" id="ARBA00023163"/>
    </source>
</evidence>
<dbReference type="GO" id="GO:0003700">
    <property type="term" value="F:DNA-binding transcription factor activity"/>
    <property type="evidence" value="ECO:0007669"/>
    <property type="project" value="InterPro"/>
</dbReference>
<keyword evidence="6" id="KW-0539">Nucleus</keyword>
<dbReference type="FunFam" id="1.10.10.10:FF:000027">
    <property type="entry name" value="Heat shock transcription factor 1"/>
    <property type="match status" value="1"/>
</dbReference>
<evidence type="ECO:0000256" key="4">
    <source>
        <dbReference type="ARBA" id="ARBA00023125"/>
    </source>
</evidence>
<accession>A0A2G8KH32</accession>
<keyword evidence="4" id="KW-0238">DNA-binding</keyword>
<dbReference type="InterPro" id="IPR036388">
    <property type="entry name" value="WH-like_DNA-bd_sf"/>
</dbReference>
<feature type="domain" description="HSF-type DNA-binding" evidence="8">
    <location>
        <begin position="11"/>
        <end position="112"/>
    </location>
</feature>
<dbReference type="Gene3D" id="1.10.10.10">
    <property type="entry name" value="Winged helix-like DNA-binding domain superfamily/Winged helix DNA-binding domain"/>
    <property type="match status" value="1"/>
</dbReference>
<dbReference type="InterPro" id="IPR036390">
    <property type="entry name" value="WH_DNA-bd_sf"/>
</dbReference>
<proteinExistence type="inferred from homology"/>
<dbReference type="OrthoDB" id="60033at2759"/>
<comment type="similarity">
    <text evidence="2 7">Belongs to the HSF family.</text>
</comment>
<gene>
    <name evidence="9" type="ORF">BSL78_15811</name>
</gene>
<dbReference type="PRINTS" id="PR00056">
    <property type="entry name" value="HSFDOMAIN"/>
</dbReference>
<dbReference type="GO" id="GO:0005634">
    <property type="term" value="C:nucleus"/>
    <property type="evidence" value="ECO:0007669"/>
    <property type="project" value="UniProtKB-SubCell"/>
</dbReference>
<dbReference type="GO" id="GO:0043565">
    <property type="term" value="F:sequence-specific DNA binding"/>
    <property type="evidence" value="ECO:0007669"/>
    <property type="project" value="InterPro"/>
</dbReference>
<dbReference type="Proteomes" id="UP000230750">
    <property type="component" value="Unassembled WGS sequence"/>
</dbReference>
<organism evidence="9 10">
    <name type="scientific">Stichopus japonicus</name>
    <name type="common">Sea cucumber</name>
    <dbReference type="NCBI Taxonomy" id="307972"/>
    <lineage>
        <taxon>Eukaryota</taxon>
        <taxon>Metazoa</taxon>
        <taxon>Echinodermata</taxon>
        <taxon>Eleutherozoa</taxon>
        <taxon>Echinozoa</taxon>
        <taxon>Holothuroidea</taxon>
        <taxon>Aspidochirotacea</taxon>
        <taxon>Aspidochirotida</taxon>
        <taxon>Stichopodidae</taxon>
        <taxon>Apostichopus</taxon>
    </lineage>
</organism>
<dbReference type="SMART" id="SM00415">
    <property type="entry name" value="HSF"/>
    <property type="match status" value="1"/>
</dbReference>
<dbReference type="PANTHER" id="PTHR10015">
    <property type="entry name" value="HEAT SHOCK TRANSCRIPTION FACTOR"/>
    <property type="match status" value="1"/>
</dbReference>
<comment type="subcellular location">
    <subcellularLocation>
        <location evidence="1">Nucleus</location>
    </subcellularLocation>
</comment>
<evidence type="ECO:0000259" key="8">
    <source>
        <dbReference type="SMART" id="SM00415"/>
    </source>
</evidence>
<name>A0A2G8KH32_STIJA</name>
<dbReference type="SUPFAM" id="SSF46785">
    <property type="entry name" value="Winged helix' DNA-binding domain"/>
    <property type="match status" value="1"/>
</dbReference>
<dbReference type="AlphaFoldDB" id="A0A2G8KH32"/>
<keyword evidence="10" id="KW-1185">Reference proteome</keyword>
<evidence type="ECO:0000256" key="3">
    <source>
        <dbReference type="ARBA" id="ARBA00023015"/>
    </source>
</evidence>
<protein>
    <submittedName>
        <fullName evidence="9">Hsf1 protein</fullName>
    </submittedName>
</protein>
<keyword evidence="5" id="KW-0804">Transcription</keyword>
<dbReference type="PANTHER" id="PTHR10015:SF427">
    <property type="entry name" value="HEAT SHOCK FACTOR PROTEIN"/>
    <property type="match status" value="1"/>
</dbReference>
<evidence type="ECO:0000256" key="7">
    <source>
        <dbReference type="RuleBase" id="RU004020"/>
    </source>
</evidence>
<dbReference type="STRING" id="307972.A0A2G8KH32"/>
<evidence type="ECO:0000256" key="6">
    <source>
        <dbReference type="ARBA" id="ARBA00023242"/>
    </source>
</evidence>
<evidence type="ECO:0000313" key="10">
    <source>
        <dbReference type="Proteomes" id="UP000230750"/>
    </source>
</evidence>
<sequence length="447" mass="50407">MLQVIFNEQATVPCFSIKFASLDLFLTAKKLIDGTSFIVYDQSQFAKDVLPKYFKHNNMPSFVRQLNMYGFRKKFQPEQGGLIRPPAANQIEFHHPHFLKGKEKEVALIKRKIPIKDDLRLHSEGVNSILKDVKHMKTKQAGITGKLENIERENEALWREVIYLRKRHEQQQKIVTRLIQFLLTLAQQKNPLKRTQLPMIGSTVGAPSNAKYAKQMEDFLDTDTEPTGEQFFMGGATLSEMEDVPPDVLSATTSELSPTEDLGLSIFPAVDNSEQDLGADPVCESTLDASRTTEQPSVSGPPALQRALSVEEQRQEIGDQVTGIQNNLEYIQTLLENSPRLSVDNIWDIFRTEDNADSSNDFLETLVESNGLNIPNTSNIKGTEVVQYQQPSSFENTLPSTIFSEEDENLLLTSLDEDAKCLVTSDQLNEEICGHLKDQVQPFRFGL</sequence>